<keyword evidence="2" id="KW-1064">Adaptive immunity</keyword>
<evidence type="ECO:0000256" key="2">
    <source>
        <dbReference type="ARBA" id="ARBA00023130"/>
    </source>
</evidence>
<keyword evidence="1" id="KW-0732">Signal</keyword>
<evidence type="ECO:0000259" key="6">
    <source>
        <dbReference type="PROSITE" id="PS50835"/>
    </source>
</evidence>
<dbReference type="InterPro" id="IPR051287">
    <property type="entry name" value="TCR_variable_region"/>
</dbReference>
<organism evidence="7 8">
    <name type="scientific">Cirrhinus mrigala</name>
    <name type="common">Mrigala</name>
    <dbReference type="NCBI Taxonomy" id="683832"/>
    <lineage>
        <taxon>Eukaryota</taxon>
        <taxon>Metazoa</taxon>
        <taxon>Chordata</taxon>
        <taxon>Craniata</taxon>
        <taxon>Vertebrata</taxon>
        <taxon>Euteleostomi</taxon>
        <taxon>Actinopterygii</taxon>
        <taxon>Neopterygii</taxon>
        <taxon>Teleostei</taxon>
        <taxon>Ostariophysi</taxon>
        <taxon>Cypriniformes</taxon>
        <taxon>Cyprinidae</taxon>
        <taxon>Labeoninae</taxon>
        <taxon>Labeonini</taxon>
        <taxon>Cirrhinus</taxon>
    </lineage>
</organism>
<evidence type="ECO:0000313" key="7">
    <source>
        <dbReference type="EMBL" id="KAL0152859.1"/>
    </source>
</evidence>
<keyword evidence="5" id="KW-1279">T cell receptor</keyword>
<protein>
    <recommendedName>
        <fullName evidence="6">Ig-like domain-containing protein</fullName>
    </recommendedName>
</protein>
<accession>A0ABD0MUX9</accession>
<dbReference type="InterPro" id="IPR013783">
    <property type="entry name" value="Ig-like_fold"/>
</dbReference>
<feature type="non-terminal residue" evidence="7">
    <location>
        <position position="91"/>
    </location>
</feature>
<dbReference type="InterPro" id="IPR036179">
    <property type="entry name" value="Ig-like_dom_sf"/>
</dbReference>
<dbReference type="EMBL" id="JAMKFB020000172">
    <property type="protein sequence ID" value="KAL0152859.1"/>
    <property type="molecule type" value="Genomic_DNA"/>
</dbReference>
<dbReference type="PROSITE" id="PS50835">
    <property type="entry name" value="IG_LIKE"/>
    <property type="match status" value="1"/>
</dbReference>
<feature type="domain" description="Ig-like" evidence="6">
    <location>
        <begin position="1"/>
        <end position="91"/>
    </location>
</feature>
<dbReference type="Gene3D" id="2.60.40.10">
    <property type="entry name" value="Immunoglobulins"/>
    <property type="match status" value="1"/>
</dbReference>
<evidence type="ECO:0000313" key="8">
    <source>
        <dbReference type="Proteomes" id="UP001529510"/>
    </source>
</evidence>
<gene>
    <name evidence="7" type="ORF">M9458_051840</name>
</gene>
<dbReference type="AlphaFoldDB" id="A0ABD0MUX9"/>
<name>A0ABD0MUX9_CIRMR</name>
<keyword evidence="4" id="KW-0393">Immunoglobulin domain</keyword>
<dbReference type="PANTHER" id="PTHR19367:SF18">
    <property type="entry name" value="T CELL RECEPTOR ALPHA VARIABLE 16"/>
    <property type="match status" value="1"/>
</dbReference>
<dbReference type="InterPro" id="IPR013106">
    <property type="entry name" value="Ig_V-set"/>
</dbReference>
<evidence type="ECO:0000256" key="5">
    <source>
        <dbReference type="ARBA" id="ARBA00043266"/>
    </source>
</evidence>
<dbReference type="SUPFAM" id="SSF48726">
    <property type="entry name" value="Immunoglobulin"/>
    <property type="match status" value="1"/>
</dbReference>
<dbReference type="Proteomes" id="UP001529510">
    <property type="component" value="Unassembled WGS sequence"/>
</dbReference>
<evidence type="ECO:0000256" key="3">
    <source>
        <dbReference type="ARBA" id="ARBA00023170"/>
    </source>
</evidence>
<evidence type="ECO:0000256" key="1">
    <source>
        <dbReference type="ARBA" id="ARBA00022729"/>
    </source>
</evidence>
<keyword evidence="8" id="KW-1185">Reference proteome</keyword>
<reference evidence="7 8" key="1">
    <citation type="submission" date="2024-05" db="EMBL/GenBank/DDBJ databases">
        <title>Genome sequencing and assembly of Indian major carp, Cirrhinus mrigala (Hamilton, 1822).</title>
        <authorList>
            <person name="Mohindra V."/>
            <person name="Chowdhury L.M."/>
            <person name="Lal K."/>
            <person name="Jena J.K."/>
        </authorList>
    </citation>
    <scope>NUCLEOTIDE SEQUENCE [LARGE SCALE GENOMIC DNA]</scope>
    <source>
        <strain evidence="7">CM1030</strain>
        <tissue evidence="7">Blood</tissue>
    </source>
</reference>
<evidence type="ECO:0000256" key="4">
    <source>
        <dbReference type="ARBA" id="ARBA00023319"/>
    </source>
</evidence>
<keyword evidence="5" id="KW-0391">Immunity</keyword>
<feature type="non-terminal residue" evidence="7">
    <location>
        <position position="1"/>
    </location>
</feature>
<proteinExistence type="predicted"/>
<dbReference type="PANTHER" id="PTHR19367">
    <property type="entry name" value="T-CELL RECEPTOR ALPHA CHAIN V REGION"/>
    <property type="match status" value="1"/>
</dbReference>
<sequence length="91" mass="10418">PDKHVAAVEGRSVELKCKHKGDSAQDDLFWYIQRANDFPKYILRRSKYGGDNGTEFQERFDSKLSSDSVPLMIQDVRVSDSAVYYCALRPT</sequence>
<comment type="caution">
    <text evidence="7">The sequence shown here is derived from an EMBL/GenBank/DDBJ whole genome shotgun (WGS) entry which is preliminary data.</text>
</comment>
<dbReference type="GO" id="GO:0042101">
    <property type="term" value="C:T cell receptor complex"/>
    <property type="evidence" value="ECO:0007669"/>
    <property type="project" value="UniProtKB-KW"/>
</dbReference>
<dbReference type="InterPro" id="IPR007110">
    <property type="entry name" value="Ig-like_dom"/>
</dbReference>
<dbReference type="SMART" id="SM00406">
    <property type="entry name" value="IGv"/>
    <property type="match status" value="1"/>
</dbReference>
<keyword evidence="3" id="KW-0675">Receptor</keyword>
<dbReference type="GO" id="GO:0002250">
    <property type="term" value="P:adaptive immune response"/>
    <property type="evidence" value="ECO:0007669"/>
    <property type="project" value="UniProtKB-KW"/>
</dbReference>
<dbReference type="Pfam" id="PF07686">
    <property type="entry name" value="V-set"/>
    <property type="match status" value="1"/>
</dbReference>